<feature type="domain" description="Choice-of-anchor A" evidence="5">
    <location>
        <begin position="40"/>
        <end position="355"/>
    </location>
</feature>
<keyword evidence="3" id="KW-0732">Signal</keyword>
<sequence>MRTTRSAAALGVGALVAAGVVVPTALATSAAAADRCDLVAPTRGFTVLVRDDASLAGSEVEGTVAIGGAATWQNTFDVRHSTGLTPPDYDLPTLSVGGEDLPVRFAAGSYDLAGSSGTLQVGSEADDAAWPRGYMLAGEETWSSTSLSGDQVFVTDGGTSARVLPPAPPASDAELPQWVADYLGPVDVSSLTSGFPTLEDNAAYLDSLTGTEAGVSEVFLEGGPSEKQLELVEGQVNLLSVTPDAFAGTTAISFTGAVPSEDTVLVIKLKDGAGTQFTVPRFNGANDSGTDNLYAPWVLWNYAASGPLTLVGQDRVTGTILAPSADLVLQNSSPVEGQVIARSLSKPNGTGEIHHYAFLGCSPVVPPTTVATVTASKSLDVVGEFDEVPTDFRVAVWIDDVRQRPDVVLAADGTPVGPVTVPAGSTIEVRELLPPVDGGDWAEPEWTVEGATPATPTHGGDAAFVVEEDAAVEVAVANTLVGQGRFSIEKQVVDEDGVGGTPDDFTFEVWVDGEQTDDLVVPSDGTVVGPVDVGPNAVVELVEVAPTDPDGGEWQEPVLTVTDGDPVAPEHGGFAFEVGQGSAVSAVEATNTLVPVTPEPPLVGGLAITKRVTGEGAVAGTTYSGDWTCDAADADGDDAGRWTLEADETLQLDGFPAGTTCTVTEDDSDDWSVTYAPADGQVVVAAGETVDVVVTNDVPAPDGGDDGDDDGDDTGGELPVTGAEGSGALLGVGVTALLVGTGLLLAARRRRTQDRTSR</sequence>
<dbReference type="NCBIfam" id="TIGR01167">
    <property type="entry name" value="LPXTG_anchor"/>
    <property type="match status" value="1"/>
</dbReference>
<evidence type="ECO:0000259" key="4">
    <source>
        <dbReference type="Pfam" id="PF19407"/>
    </source>
</evidence>
<evidence type="ECO:0000256" key="2">
    <source>
        <dbReference type="SAM" id="Phobius"/>
    </source>
</evidence>
<dbReference type="Gene3D" id="2.60.40.1140">
    <property type="entry name" value="Collagen-binding surface protein Cna, B-type domain"/>
    <property type="match status" value="1"/>
</dbReference>
<feature type="region of interest" description="Disordered" evidence="1">
    <location>
        <begin position="697"/>
        <end position="726"/>
    </location>
</feature>
<dbReference type="Proteomes" id="UP000722125">
    <property type="component" value="Unassembled WGS sequence"/>
</dbReference>
<evidence type="ECO:0000256" key="3">
    <source>
        <dbReference type="SAM" id="SignalP"/>
    </source>
</evidence>
<dbReference type="RefSeq" id="WP_214349263.1">
    <property type="nucleotide sequence ID" value="NZ_JAHBOH010000001.1"/>
</dbReference>
<accession>A0ABS5TYU9</accession>
<evidence type="ECO:0000259" key="5">
    <source>
        <dbReference type="Pfam" id="PF20597"/>
    </source>
</evidence>
<dbReference type="Pfam" id="PF20597">
    <property type="entry name" value="pAdhesive_15"/>
    <property type="match status" value="1"/>
</dbReference>
<dbReference type="NCBIfam" id="TIGR04215">
    <property type="entry name" value="choice_anch_A"/>
    <property type="match status" value="1"/>
</dbReference>
<reference evidence="6 7" key="1">
    <citation type="submission" date="2021-05" db="EMBL/GenBank/DDBJ databases">
        <title>Description of Cellulomonas sp. DKR-3 sp. nov.</title>
        <authorList>
            <person name="Dahal R.H."/>
            <person name="Chaudhary D.K."/>
        </authorList>
    </citation>
    <scope>NUCLEOTIDE SEQUENCE [LARGE SCALE GENOMIC DNA]</scope>
    <source>
        <strain evidence="6 7">DKR-3</strain>
    </source>
</reference>
<feature type="compositionally biased region" description="Acidic residues" evidence="1">
    <location>
        <begin position="703"/>
        <end position="715"/>
    </location>
</feature>
<comment type="caution">
    <text evidence="6">The sequence shown here is derived from an EMBL/GenBank/DDBJ whole genome shotgun (WGS) entry which is preliminary data.</text>
</comment>
<feature type="transmembrane region" description="Helical" evidence="2">
    <location>
        <begin position="728"/>
        <end position="747"/>
    </location>
</feature>
<protein>
    <submittedName>
        <fullName evidence="6">Choice-of-anchor A family protein</fullName>
    </submittedName>
</protein>
<proteinExistence type="predicted"/>
<evidence type="ECO:0000313" key="6">
    <source>
        <dbReference type="EMBL" id="MBT0994338.1"/>
    </source>
</evidence>
<evidence type="ECO:0000256" key="1">
    <source>
        <dbReference type="SAM" id="MobiDB-lite"/>
    </source>
</evidence>
<gene>
    <name evidence="6" type="ORF">KIN34_08575</name>
</gene>
<dbReference type="InterPro" id="IPR046022">
    <property type="entry name" value="DUF5979"/>
</dbReference>
<dbReference type="Pfam" id="PF19407">
    <property type="entry name" value="DUF5979"/>
    <property type="match status" value="2"/>
</dbReference>
<dbReference type="InterPro" id="IPR026588">
    <property type="entry name" value="Choice_anch_A"/>
</dbReference>
<evidence type="ECO:0000313" key="7">
    <source>
        <dbReference type="Proteomes" id="UP000722125"/>
    </source>
</evidence>
<dbReference type="EMBL" id="JAHBOH010000001">
    <property type="protein sequence ID" value="MBT0994338.1"/>
    <property type="molecule type" value="Genomic_DNA"/>
</dbReference>
<name>A0ABS5TYU9_9CELL</name>
<keyword evidence="2" id="KW-0812">Transmembrane</keyword>
<feature type="domain" description="DUF5979" evidence="4">
    <location>
        <begin position="401"/>
        <end position="479"/>
    </location>
</feature>
<keyword evidence="7" id="KW-1185">Reference proteome</keyword>
<keyword evidence="2" id="KW-0472">Membrane</keyword>
<keyword evidence="2" id="KW-1133">Transmembrane helix</keyword>
<feature type="domain" description="DUF5979" evidence="4">
    <location>
        <begin position="607"/>
        <end position="697"/>
    </location>
</feature>
<feature type="signal peptide" evidence="3">
    <location>
        <begin position="1"/>
        <end position="32"/>
    </location>
</feature>
<feature type="chain" id="PRO_5045443893" evidence="3">
    <location>
        <begin position="33"/>
        <end position="758"/>
    </location>
</feature>
<organism evidence="6 7">
    <name type="scientific">Cellulomonas fulva</name>
    <dbReference type="NCBI Taxonomy" id="2835530"/>
    <lineage>
        <taxon>Bacteria</taxon>
        <taxon>Bacillati</taxon>
        <taxon>Actinomycetota</taxon>
        <taxon>Actinomycetes</taxon>
        <taxon>Micrococcales</taxon>
        <taxon>Cellulomonadaceae</taxon>
        <taxon>Cellulomonas</taxon>
    </lineage>
</organism>